<feature type="region of interest" description="Disordered" evidence="1">
    <location>
        <begin position="296"/>
        <end position="404"/>
    </location>
</feature>
<name>A0A8W8P6C8_MAGGI</name>
<dbReference type="InterPro" id="IPR057191">
    <property type="entry name" value="DUF7869"/>
</dbReference>
<accession>A0A8W8P6C8</accession>
<organism evidence="4 5">
    <name type="scientific">Magallana gigas</name>
    <name type="common">Pacific oyster</name>
    <name type="synonym">Crassostrea gigas</name>
    <dbReference type="NCBI Taxonomy" id="29159"/>
    <lineage>
        <taxon>Eukaryota</taxon>
        <taxon>Metazoa</taxon>
        <taxon>Spiralia</taxon>
        <taxon>Lophotrochozoa</taxon>
        <taxon>Mollusca</taxon>
        <taxon>Bivalvia</taxon>
        <taxon>Autobranchia</taxon>
        <taxon>Pteriomorphia</taxon>
        <taxon>Ostreida</taxon>
        <taxon>Ostreoidea</taxon>
        <taxon>Ostreidae</taxon>
        <taxon>Magallana</taxon>
    </lineage>
</organism>
<dbReference type="Pfam" id="PF25273">
    <property type="entry name" value="DUF7869"/>
    <property type="match status" value="1"/>
</dbReference>
<dbReference type="InterPro" id="IPR032071">
    <property type="entry name" value="DUF4806"/>
</dbReference>
<feature type="domain" description="DUF7869" evidence="3">
    <location>
        <begin position="16"/>
        <end position="69"/>
    </location>
</feature>
<dbReference type="PANTHER" id="PTHR34153">
    <property type="entry name" value="SI:CH211-262H13.3-RELATED-RELATED"/>
    <property type="match status" value="1"/>
</dbReference>
<evidence type="ECO:0000256" key="1">
    <source>
        <dbReference type="SAM" id="MobiDB-lite"/>
    </source>
</evidence>
<protein>
    <recommendedName>
        <fullName evidence="6">DUF4806 domain-containing protein</fullName>
    </recommendedName>
</protein>
<evidence type="ECO:0000259" key="3">
    <source>
        <dbReference type="Pfam" id="PF25273"/>
    </source>
</evidence>
<evidence type="ECO:0000313" key="5">
    <source>
        <dbReference type="Proteomes" id="UP000005408"/>
    </source>
</evidence>
<sequence>MKNNHQMIVRKTCKKLIPTSIRTSDVYNITEWLTPHINAIKNHHRPRVFKITSDESGKARLFWKERSTDKVTIHQICHYMEEGFGGGEPGIIFPSFNEIHENIDKLENDVKTSFKYFAKEDDKECWSCFFQHYDANDTNPSWPLEDLAAENEAFRNTEDFFGTPVSSNLLGIQTVHELEMQVSFSKLNQIQSKCVLLPYKRKVLAIPFTSNIWSMYAVVEFTDGLEVEVIPSTWLTENKKKAYWPMWRNMTKVQSAIKQCLKPGTDYMCLDIRVLYESDNFDKARSKLANAVMTSSLETTDGEDASREEKGQKRKKRPNPKYNNLSSSEDEEDDDATQLKKLRRSSRKNIKSFPDLPPLPELPIPMTPQPAPSSSSTFPKQNEPKRRLINSPSTAESPRATPDNNLAKVEVAAQVAETDQTLDIGIDFPLKTLDNLNALEEQLEDSGIVRALLPHLTAIGGDSSVRRLLSFLMTNDLAQQLNWKGKGKKRGFSALKLKPIVLKTNQPGKLKLVWKHPQRRRLSPEEDAKFYIRSGLDKDGFQVKYISDFKDEILESKEKKNPRTGPVSKLLLALSSPNLHG</sequence>
<dbReference type="PANTHER" id="PTHR34153:SF2">
    <property type="entry name" value="SI:CH211-262H13.3-RELATED"/>
    <property type="match status" value="1"/>
</dbReference>
<proteinExistence type="predicted"/>
<keyword evidence="5" id="KW-1185">Reference proteome</keyword>
<dbReference type="Proteomes" id="UP000005408">
    <property type="component" value="Unassembled WGS sequence"/>
</dbReference>
<dbReference type="Pfam" id="PF16064">
    <property type="entry name" value="DUF4806"/>
    <property type="match status" value="1"/>
</dbReference>
<evidence type="ECO:0000313" key="4">
    <source>
        <dbReference type="EnsemblMetazoa" id="G9525.1:cds"/>
    </source>
</evidence>
<dbReference type="EnsemblMetazoa" id="G9525.1">
    <property type="protein sequence ID" value="G9525.1:cds"/>
    <property type="gene ID" value="G9525"/>
</dbReference>
<reference evidence="4" key="1">
    <citation type="submission" date="2022-08" db="UniProtKB">
        <authorList>
            <consortium name="EnsemblMetazoa"/>
        </authorList>
    </citation>
    <scope>IDENTIFICATION</scope>
    <source>
        <strain evidence="4">05x7-T-G4-1.051#20</strain>
    </source>
</reference>
<evidence type="ECO:0008006" key="6">
    <source>
        <dbReference type="Google" id="ProtNLM"/>
    </source>
</evidence>
<feature type="compositionally biased region" description="Pro residues" evidence="1">
    <location>
        <begin position="355"/>
        <end position="371"/>
    </location>
</feature>
<evidence type="ECO:0000259" key="2">
    <source>
        <dbReference type="Pfam" id="PF16064"/>
    </source>
</evidence>
<feature type="compositionally biased region" description="Basic residues" evidence="1">
    <location>
        <begin position="340"/>
        <end position="350"/>
    </location>
</feature>
<dbReference type="AlphaFoldDB" id="A0A8W8P6C8"/>
<feature type="domain" description="DUF4806" evidence="2">
    <location>
        <begin position="425"/>
        <end position="494"/>
    </location>
</feature>